<dbReference type="InterPro" id="IPR026992">
    <property type="entry name" value="DIOX_N"/>
</dbReference>
<dbReference type="SUPFAM" id="SSF51197">
    <property type="entry name" value="Clavaminate synthase-like"/>
    <property type="match status" value="1"/>
</dbReference>
<evidence type="ECO:0000256" key="2">
    <source>
        <dbReference type="ARBA" id="ARBA00023004"/>
    </source>
</evidence>
<keyword evidence="4" id="KW-0223">Dioxygenase</keyword>
<keyword evidence="5" id="KW-1185">Reference proteome</keyword>
<accession>A0A5N5I4Z5</accession>
<protein>
    <submittedName>
        <fullName evidence="4">2-oxoglutarate-dependent dioxygenase DAO-like</fullName>
    </submittedName>
</protein>
<keyword evidence="1" id="KW-0479">Metal-binding</keyword>
<feature type="domain" description="Non-haem dioxygenase N-terminal" evidence="3">
    <location>
        <begin position="11"/>
        <end position="64"/>
    </location>
</feature>
<dbReference type="Pfam" id="PF14226">
    <property type="entry name" value="DIOX_N"/>
    <property type="match status" value="1"/>
</dbReference>
<reference evidence="4 5" key="2">
    <citation type="submission" date="2019-11" db="EMBL/GenBank/DDBJ databases">
        <title>A de novo genome assembly of a pear dwarfing rootstock.</title>
        <authorList>
            <person name="Wang F."/>
            <person name="Wang J."/>
            <person name="Li S."/>
            <person name="Zhang Y."/>
            <person name="Fang M."/>
            <person name="Ma L."/>
            <person name="Zhao Y."/>
            <person name="Jiang S."/>
        </authorList>
    </citation>
    <scope>NUCLEOTIDE SEQUENCE [LARGE SCALE GENOMIC DNA]</scope>
    <source>
        <strain evidence="4">S2</strain>
        <tissue evidence="4">Leaf</tissue>
    </source>
</reference>
<gene>
    <name evidence="4" type="ORF">D8674_042768</name>
</gene>
<keyword evidence="2" id="KW-0408">Iron</keyword>
<dbReference type="InterPro" id="IPR027443">
    <property type="entry name" value="IPNS-like_sf"/>
</dbReference>
<proteinExistence type="predicted"/>
<comment type="caution">
    <text evidence="4">The sequence shown here is derived from an EMBL/GenBank/DDBJ whole genome shotgun (WGS) entry which is preliminary data.</text>
</comment>
<dbReference type="EMBL" id="SMOL01000081">
    <property type="protein sequence ID" value="KAB2634247.1"/>
    <property type="molecule type" value="Genomic_DNA"/>
</dbReference>
<evidence type="ECO:0000259" key="3">
    <source>
        <dbReference type="Pfam" id="PF14226"/>
    </source>
</evidence>
<reference evidence="4 5" key="1">
    <citation type="submission" date="2019-09" db="EMBL/GenBank/DDBJ databases">
        <authorList>
            <person name="Ou C."/>
        </authorList>
    </citation>
    <scope>NUCLEOTIDE SEQUENCE [LARGE SCALE GENOMIC DNA]</scope>
    <source>
        <strain evidence="4">S2</strain>
        <tissue evidence="4">Leaf</tissue>
    </source>
</reference>
<evidence type="ECO:0000256" key="1">
    <source>
        <dbReference type="ARBA" id="ARBA00022723"/>
    </source>
</evidence>
<dbReference type="OrthoDB" id="1687948at2759"/>
<sequence>MGDGDEDCKTIPAINLQNFPDKEEYRKLREASKTCGCFRLVNHRIPLALMSEMKCVVRSLLDLPIWRSRSRTKVAKT</sequence>
<dbReference type="Proteomes" id="UP000327157">
    <property type="component" value="Unassembled WGS sequence"/>
</dbReference>
<dbReference type="Gene3D" id="2.60.120.330">
    <property type="entry name" value="B-lactam Antibiotic, Isopenicillin N Synthase, Chain"/>
    <property type="match status" value="1"/>
</dbReference>
<evidence type="ECO:0000313" key="4">
    <source>
        <dbReference type="EMBL" id="KAB2634247.1"/>
    </source>
</evidence>
<dbReference type="AlphaFoldDB" id="A0A5N5I4Z5"/>
<evidence type="ECO:0000313" key="5">
    <source>
        <dbReference type="Proteomes" id="UP000327157"/>
    </source>
</evidence>
<dbReference type="GO" id="GO:0046872">
    <property type="term" value="F:metal ion binding"/>
    <property type="evidence" value="ECO:0007669"/>
    <property type="project" value="UniProtKB-KW"/>
</dbReference>
<keyword evidence="4" id="KW-0560">Oxidoreductase</keyword>
<dbReference type="GO" id="GO:0051213">
    <property type="term" value="F:dioxygenase activity"/>
    <property type="evidence" value="ECO:0007669"/>
    <property type="project" value="UniProtKB-KW"/>
</dbReference>
<organism evidence="4 5">
    <name type="scientific">Pyrus ussuriensis x Pyrus communis</name>
    <dbReference type="NCBI Taxonomy" id="2448454"/>
    <lineage>
        <taxon>Eukaryota</taxon>
        <taxon>Viridiplantae</taxon>
        <taxon>Streptophyta</taxon>
        <taxon>Embryophyta</taxon>
        <taxon>Tracheophyta</taxon>
        <taxon>Spermatophyta</taxon>
        <taxon>Magnoliopsida</taxon>
        <taxon>eudicotyledons</taxon>
        <taxon>Gunneridae</taxon>
        <taxon>Pentapetalae</taxon>
        <taxon>rosids</taxon>
        <taxon>fabids</taxon>
        <taxon>Rosales</taxon>
        <taxon>Rosaceae</taxon>
        <taxon>Amygdaloideae</taxon>
        <taxon>Maleae</taxon>
        <taxon>Pyrus</taxon>
    </lineage>
</organism>
<name>A0A5N5I4Z5_9ROSA</name>